<dbReference type="InterPro" id="IPR034660">
    <property type="entry name" value="DinB/YfiT-like"/>
</dbReference>
<sequence>MTSERISDDSPAVLLFPQFESELYRTAASEVAGLSEDQLDFESDKWGWSKWSIRRHLSHMASGNFRWFWQRWGLQMFPDGAPPNAPSDEETRLLTQSNYDRRMDENLYWDIEVILQKLHQGLVLGQAILSRETAGSMQSKEFEFSDDGKWPWFYKIHGAGLRRDTEVNTRIWFSLETIFRHRYYEHITHLYNIQRIKLAQGLATKSEVPIEGYMALAGWDLSKP</sequence>
<dbReference type="EMBL" id="FAXA01000194">
    <property type="protein sequence ID" value="CUV02156.1"/>
    <property type="molecule type" value="Genomic_DNA"/>
</dbReference>
<dbReference type="SUPFAM" id="SSF109854">
    <property type="entry name" value="DinB/YfiT-like putative metalloenzymes"/>
    <property type="match status" value="1"/>
</dbReference>
<evidence type="ECO:0008006" key="2">
    <source>
        <dbReference type="Google" id="ProtNLM"/>
    </source>
</evidence>
<reference evidence="1" key="1">
    <citation type="submission" date="2015-10" db="EMBL/GenBank/DDBJ databases">
        <authorList>
            <person name="Gilbert D.G."/>
        </authorList>
    </citation>
    <scope>NUCLEOTIDE SEQUENCE</scope>
</reference>
<accession>A0A160V891</accession>
<gene>
    <name evidence="1" type="ORF">MGWOODY_Clf845</name>
</gene>
<name>A0A160V891_9ZZZZ</name>
<dbReference type="AlphaFoldDB" id="A0A160V891"/>
<evidence type="ECO:0000313" key="1">
    <source>
        <dbReference type="EMBL" id="CUV02156.1"/>
    </source>
</evidence>
<organism evidence="1">
    <name type="scientific">hydrothermal vent metagenome</name>
    <dbReference type="NCBI Taxonomy" id="652676"/>
    <lineage>
        <taxon>unclassified sequences</taxon>
        <taxon>metagenomes</taxon>
        <taxon>ecological metagenomes</taxon>
    </lineage>
</organism>
<proteinExistence type="predicted"/>
<protein>
    <recommendedName>
        <fullName evidence="2">DinB-like domain-containing protein</fullName>
    </recommendedName>
</protein>
<dbReference type="Gene3D" id="1.20.120.450">
    <property type="entry name" value="dinb family like domain"/>
    <property type="match status" value="1"/>
</dbReference>